<dbReference type="STRING" id="231916.A0A409WSK2"/>
<dbReference type="InParanoid" id="A0A409WSK2"/>
<dbReference type="Proteomes" id="UP000284706">
    <property type="component" value="Unassembled WGS sequence"/>
</dbReference>
<dbReference type="GO" id="GO:0022857">
    <property type="term" value="F:transmembrane transporter activity"/>
    <property type="evidence" value="ECO:0007669"/>
    <property type="project" value="TreeGrafter"/>
</dbReference>
<name>A0A409WSK2_9AGAR</name>
<dbReference type="PANTHER" id="PTHR23502:SF22">
    <property type="entry name" value="MAJOR FACILITATOR SUPERFAMILY (MFS) PROFILE DOMAIN-CONTAINING PROTEIN"/>
    <property type="match status" value="1"/>
</dbReference>
<keyword evidence="3 5" id="KW-1133">Transmembrane helix</keyword>
<dbReference type="EMBL" id="NHYE01004867">
    <property type="protein sequence ID" value="PPQ81459.1"/>
    <property type="molecule type" value="Genomic_DNA"/>
</dbReference>
<comment type="subcellular location">
    <subcellularLocation>
        <location evidence="1">Membrane</location>
        <topology evidence="1">Multi-pass membrane protein</topology>
    </subcellularLocation>
</comment>
<protein>
    <recommendedName>
        <fullName evidence="8">Major facilitator superfamily (MFS) profile domain-containing protein</fullName>
    </recommendedName>
</protein>
<dbReference type="AlphaFoldDB" id="A0A409WSK2"/>
<proteinExistence type="predicted"/>
<comment type="caution">
    <text evidence="6">The sequence shown here is derived from an EMBL/GenBank/DDBJ whole genome shotgun (WGS) entry which is preliminary data.</text>
</comment>
<evidence type="ECO:0000313" key="7">
    <source>
        <dbReference type="Proteomes" id="UP000284706"/>
    </source>
</evidence>
<dbReference type="OrthoDB" id="2533084at2759"/>
<dbReference type="InterPro" id="IPR036259">
    <property type="entry name" value="MFS_trans_sf"/>
</dbReference>
<evidence type="ECO:0000256" key="5">
    <source>
        <dbReference type="SAM" id="Phobius"/>
    </source>
</evidence>
<gene>
    <name evidence="6" type="ORF">CVT26_007484</name>
</gene>
<evidence type="ECO:0000313" key="6">
    <source>
        <dbReference type="EMBL" id="PPQ81459.1"/>
    </source>
</evidence>
<sequence length="146" mass="15769">MNREIKKNNGVFEAETRLWTCYIGVGLYVAGLVILGAALQDHLNKAAVIIGWGTAQTGVLVTTVAVYAYCTDCFPREQGEISAILNLVRALGGFSVAFYQVPWAQKHGALQTLGCEAATVAGAFFLIVPFLQLKGRALRAKFSPDF</sequence>
<evidence type="ECO:0000256" key="1">
    <source>
        <dbReference type="ARBA" id="ARBA00004141"/>
    </source>
</evidence>
<keyword evidence="4 5" id="KW-0472">Membrane</keyword>
<evidence type="ECO:0000256" key="2">
    <source>
        <dbReference type="ARBA" id="ARBA00022692"/>
    </source>
</evidence>
<feature type="transmembrane region" description="Helical" evidence="5">
    <location>
        <begin position="108"/>
        <end position="131"/>
    </location>
</feature>
<dbReference type="SUPFAM" id="SSF103473">
    <property type="entry name" value="MFS general substrate transporter"/>
    <property type="match status" value="1"/>
</dbReference>
<reference evidence="6 7" key="1">
    <citation type="journal article" date="2018" name="Evol. Lett.">
        <title>Horizontal gene cluster transfer increased hallucinogenic mushroom diversity.</title>
        <authorList>
            <person name="Reynolds H.T."/>
            <person name="Vijayakumar V."/>
            <person name="Gluck-Thaler E."/>
            <person name="Korotkin H.B."/>
            <person name="Matheny P.B."/>
            <person name="Slot J.C."/>
        </authorList>
    </citation>
    <scope>NUCLEOTIDE SEQUENCE [LARGE SCALE GENOMIC DNA]</scope>
    <source>
        <strain evidence="6 7">SRW20</strain>
    </source>
</reference>
<evidence type="ECO:0000256" key="4">
    <source>
        <dbReference type="ARBA" id="ARBA00023136"/>
    </source>
</evidence>
<keyword evidence="2 5" id="KW-0812">Transmembrane</keyword>
<keyword evidence="7" id="KW-1185">Reference proteome</keyword>
<dbReference type="GO" id="GO:0005886">
    <property type="term" value="C:plasma membrane"/>
    <property type="evidence" value="ECO:0007669"/>
    <property type="project" value="TreeGrafter"/>
</dbReference>
<evidence type="ECO:0008006" key="8">
    <source>
        <dbReference type="Google" id="ProtNLM"/>
    </source>
</evidence>
<dbReference type="PANTHER" id="PTHR23502">
    <property type="entry name" value="MAJOR FACILITATOR SUPERFAMILY"/>
    <property type="match status" value="1"/>
</dbReference>
<evidence type="ECO:0000256" key="3">
    <source>
        <dbReference type="ARBA" id="ARBA00022989"/>
    </source>
</evidence>
<feature type="transmembrane region" description="Helical" evidence="5">
    <location>
        <begin position="46"/>
        <end position="69"/>
    </location>
</feature>
<feature type="transmembrane region" description="Helical" evidence="5">
    <location>
        <begin position="81"/>
        <end position="102"/>
    </location>
</feature>
<organism evidence="6 7">
    <name type="scientific">Gymnopilus dilepis</name>
    <dbReference type="NCBI Taxonomy" id="231916"/>
    <lineage>
        <taxon>Eukaryota</taxon>
        <taxon>Fungi</taxon>
        <taxon>Dikarya</taxon>
        <taxon>Basidiomycota</taxon>
        <taxon>Agaricomycotina</taxon>
        <taxon>Agaricomycetes</taxon>
        <taxon>Agaricomycetidae</taxon>
        <taxon>Agaricales</taxon>
        <taxon>Agaricineae</taxon>
        <taxon>Hymenogastraceae</taxon>
        <taxon>Gymnopilus</taxon>
    </lineage>
</organism>
<feature type="transmembrane region" description="Helical" evidence="5">
    <location>
        <begin position="21"/>
        <end position="40"/>
    </location>
</feature>
<accession>A0A409WSK2</accession>